<evidence type="ECO:0000256" key="14">
    <source>
        <dbReference type="ARBA" id="ARBA00026113"/>
    </source>
</evidence>
<proteinExistence type="inferred from homology"/>
<comment type="catalytic activity">
    <reaction evidence="17">
        <text>hexadecanoate + ATP + CoA = hexadecanoyl-CoA + AMP + diphosphate</text>
        <dbReference type="Rhea" id="RHEA:30751"/>
        <dbReference type="ChEBI" id="CHEBI:7896"/>
        <dbReference type="ChEBI" id="CHEBI:30616"/>
        <dbReference type="ChEBI" id="CHEBI:33019"/>
        <dbReference type="ChEBI" id="CHEBI:57287"/>
        <dbReference type="ChEBI" id="CHEBI:57379"/>
        <dbReference type="ChEBI" id="CHEBI:456215"/>
    </reaction>
    <physiologicalReaction direction="left-to-right" evidence="17">
        <dbReference type="Rhea" id="RHEA:30752"/>
    </physiologicalReaction>
</comment>
<keyword evidence="5" id="KW-1000">Mitochondrion outer membrane</keyword>
<comment type="catalytic activity">
    <reaction evidence="11">
        <text>15-hydroxy-(5Z,8Z,11Z,13E)-eicosatetraenoate + ATP + CoA = 15-hydroxy-(5Z,8Z,11Z,13E)-eicosatetraenoyl-CoA + AMP + diphosphate</text>
        <dbReference type="Rhea" id="RHEA:52116"/>
        <dbReference type="ChEBI" id="CHEBI:30616"/>
        <dbReference type="ChEBI" id="CHEBI:33019"/>
        <dbReference type="ChEBI" id="CHEBI:57287"/>
        <dbReference type="ChEBI" id="CHEBI:78832"/>
        <dbReference type="ChEBI" id="CHEBI:136409"/>
        <dbReference type="ChEBI" id="CHEBI:456215"/>
    </reaction>
    <physiologicalReaction direction="left-to-right" evidence="11">
        <dbReference type="Rhea" id="RHEA:52117"/>
    </physiologicalReaction>
</comment>
<sequence length="760" mass="84462">MAAKGFWPVTRKGPSWPPAPSICCAAPGDCTSHHARCLARISVWLLTQVGGEAPDRPSLASCQPASLTCLSFPAEFFLSLLEKMQAQEILRMLRLPELGDLSQFFRSLSATTLVSMGALAAILAYWFTHRPKALQPPCNLLMQSEEVEGSGGARRSVIGDRQQLFTHYYDDARTMYEVFRRGLRISGNGPCLGFRNPKQPYQWLSYQEVADRAEFLGSGLLQHNCKPCTDQFIGVFAQNRPEWIIAELACYTYSMVVVPLYDTLGPGAVRYIINTADISTVIVDKPQKAVVLLEHVERKETPGLKLIILMEPFEEALKDRGQECGVVIKSMQDVEHFSQGVADELPTNFPSCSLLSGNPKGAMLTHGNVVADFSGFLKVTESQWSPTCADVHISYLPLAHMFERMVQSVVYCHGGRVGFFQGDIRLLSDDMKALCPTIFPVVPRLLNRMYDKIFSQADTPLKRWLLEFAAKRKQAEVRSGIIRNDSIWDELFFNKVQASLGGCVRMIVTGAAPASPTVLGFLRAALGCQVLIAFMWPSLGAVGCYGQTECTAGCTFTTPGDWTSGHVGAPLPCNHIKLVDVEELNYWTSKGEGEICVRGPNVFKGYLKDPERTKEALDDDGWLHTGDIGKWLPTGTLKIIDRKKHIFKLAQGEYVAPEMIENIYIRSEPVAQVYVHGDSLKAFLVGIVVPDPEVMPSWAQKRGIEGTYAELCTNKVKAIHIHSDMFSVQNGLLTPTLKAKRPELREYFKKQIEELYSTSM</sequence>
<dbReference type="Proteomes" id="UP001214576">
    <property type="component" value="Unassembled WGS sequence"/>
</dbReference>
<evidence type="ECO:0000256" key="9">
    <source>
        <dbReference type="ARBA" id="ARBA00024484"/>
    </source>
</evidence>
<evidence type="ECO:0000256" key="1">
    <source>
        <dbReference type="ARBA" id="ARBA00004294"/>
    </source>
</evidence>
<dbReference type="GO" id="GO:0047676">
    <property type="term" value="F:arachidonate-CoA ligase activity"/>
    <property type="evidence" value="ECO:0007669"/>
    <property type="project" value="UniProtKB-EC"/>
</dbReference>
<name>A0AAD4YB20_OVIAM</name>
<keyword evidence="3" id="KW-0436">Ligase</keyword>
<comment type="catalytic activity">
    <reaction evidence="9">
        <text>a long-chain fatty acid + ATP + CoA = a long-chain fatty acyl-CoA + AMP + diphosphate</text>
        <dbReference type="Rhea" id="RHEA:15421"/>
        <dbReference type="ChEBI" id="CHEBI:30616"/>
        <dbReference type="ChEBI" id="CHEBI:33019"/>
        <dbReference type="ChEBI" id="CHEBI:57287"/>
        <dbReference type="ChEBI" id="CHEBI:57560"/>
        <dbReference type="ChEBI" id="CHEBI:83139"/>
        <dbReference type="ChEBI" id="CHEBI:456215"/>
        <dbReference type="EC" id="6.2.1.3"/>
    </reaction>
    <physiologicalReaction direction="left-to-right" evidence="9">
        <dbReference type="Rhea" id="RHEA:15422"/>
    </physiologicalReaction>
</comment>
<evidence type="ECO:0000256" key="15">
    <source>
        <dbReference type="ARBA" id="ARBA00026121"/>
    </source>
</evidence>
<comment type="catalytic activity">
    <reaction evidence="13">
        <text>(E)-hexadec-2-enoate + ATP + CoA = (2E)-hexadecenoyl-CoA + AMP + diphosphate</text>
        <dbReference type="Rhea" id="RHEA:36139"/>
        <dbReference type="ChEBI" id="CHEBI:30616"/>
        <dbReference type="ChEBI" id="CHEBI:33019"/>
        <dbReference type="ChEBI" id="CHEBI:57287"/>
        <dbReference type="ChEBI" id="CHEBI:61526"/>
        <dbReference type="ChEBI" id="CHEBI:72745"/>
        <dbReference type="ChEBI" id="CHEBI:456215"/>
    </reaction>
    <physiologicalReaction direction="left-to-right" evidence="13">
        <dbReference type="Rhea" id="RHEA:36140"/>
    </physiologicalReaction>
</comment>
<keyword evidence="6" id="KW-0276">Fatty acid metabolism</keyword>
<keyword evidence="5" id="KW-0496">Mitochondrion</keyword>
<evidence type="ECO:0000256" key="3">
    <source>
        <dbReference type="ARBA" id="ARBA00022598"/>
    </source>
</evidence>
<keyword evidence="5" id="KW-0472">Membrane</keyword>
<evidence type="ECO:0000256" key="13">
    <source>
        <dbReference type="ARBA" id="ARBA00024565"/>
    </source>
</evidence>
<reference evidence="19" key="1">
    <citation type="submission" date="2022-03" db="EMBL/GenBank/DDBJ databases">
        <title>Genomic analyses of argali, domestic sheep and their hybrids provide insights into chromosomal evolution, heterosis and genetic basis of agronomic traits.</title>
        <authorList>
            <person name="Li M."/>
        </authorList>
    </citation>
    <scope>NUCLEOTIDE SEQUENCE</scope>
    <source>
        <strain evidence="19">CAU-MHL-2022a</strain>
        <tissue evidence="19">Skin</tissue>
    </source>
</reference>
<dbReference type="GO" id="GO:0005741">
    <property type="term" value="C:mitochondrial outer membrane"/>
    <property type="evidence" value="ECO:0007669"/>
    <property type="project" value="UniProtKB-SubCell"/>
</dbReference>
<dbReference type="EMBL" id="JAKZEL010000008">
    <property type="protein sequence ID" value="KAI4541438.1"/>
    <property type="molecule type" value="Genomic_DNA"/>
</dbReference>
<dbReference type="InterPro" id="IPR000873">
    <property type="entry name" value="AMP-dep_synth/lig_dom"/>
</dbReference>
<keyword evidence="4" id="KW-0547">Nucleotide-binding</keyword>
<evidence type="ECO:0000256" key="4">
    <source>
        <dbReference type="ARBA" id="ARBA00022741"/>
    </source>
</evidence>
<comment type="catalytic activity">
    <reaction evidence="10">
        <text>12-hydroxy-(5Z,8Z,10E,14Z)-eicosatetraenoate + ATP + CoA = 12-hydroxy-(5Z,8Z,10E,14Z)-eicosatetraenoyl-CoA + AMP + diphosphate</text>
        <dbReference type="Rhea" id="RHEA:52112"/>
        <dbReference type="ChEBI" id="CHEBI:30616"/>
        <dbReference type="ChEBI" id="CHEBI:33019"/>
        <dbReference type="ChEBI" id="CHEBI:57287"/>
        <dbReference type="ChEBI" id="CHEBI:90718"/>
        <dbReference type="ChEBI" id="CHEBI:136408"/>
        <dbReference type="ChEBI" id="CHEBI:456215"/>
    </reaction>
    <physiologicalReaction direction="left-to-right" evidence="10">
        <dbReference type="Rhea" id="RHEA:52113"/>
    </physiologicalReaction>
</comment>
<dbReference type="InterPro" id="IPR045311">
    <property type="entry name" value="LC-FACS_euk"/>
</dbReference>
<gene>
    <name evidence="19" type="ORF">MG293_008580</name>
</gene>
<evidence type="ECO:0000256" key="12">
    <source>
        <dbReference type="ARBA" id="ARBA00024548"/>
    </source>
</evidence>
<comment type="subcellular location">
    <subcellularLocation>
        <location evidence="1">Mitochondrion outer membrane</location>
    </subcellularLocation>
</comment>
<evidence type="ECO:0000256" key="11">
    <source>
        <dbReference type="ARBA" id="ARBA00024532"/>
    </source>
</evidence>
<dbReference type="Pfam" id="PF00501">
    <property type="entry name" value="AMP-binding"/>
    <property type="match status" value="1"/>
</dbReference>
<dbReference type="PANTHER" id="PTHR43272:SF54">
    <property type="entry name" value="LONG-CHAIN-FATTY-ACID--COA LIGASE 6"/>
    <property type="match status" value="1"/>
</dbReference>
<evidence type="ECO:0000313" key="19">
    <source>
        <dbReference type="EMBL" id="KAI4541438.1"/>
    </source>
</evidence>
<accession>A0AAD4YB20</accession>
<organism evidence="19 20">
    <name type="scientific">Ovis ammon polii</name>
    <dbReference type="NCBI Taxonomy" id="230172"/>
    <lineage>
        <taxon>Eukaryota</taxon>
        <taxon>Metazoa</taxon>
        <taxon>Chordata</taxon>
        <taxon>Craniata</taxon>
        <taxon>Vertebrata</taxon>
        <taxon>Euteleostomi</taxon>
        <taxon>Mammalia</taxon>
        <taxon>Eutheria</taxon>
        <taxon>Laurasiatheria</taxon>
        <taxon>Artiodactyla</taxon>
        <taxon>Ruminantia</taxon>
        <taxon>Pecora</taxon>
        <taxon>Bovidae</taxon>
        <taxon>Caprinae</taxon>
        <taxon>Ovis</taxon>
    </lineage>
</organism>
<dbReference type="SUPFAM" id="SSF56801">
    <property type="entry name" value="Acetyl-CoA synthetase-like"/>
    <property type="match status" value="1"/>
</dbReference>
<evidence type="ECO:0000256" key="7">
    <source>
        <dbReference type="ARBA" id="ARBA00022840"/>
    </source>
</evidence>
<evidence type="ECO:0000256" key="2">
    <source>
        <dbReference type="ARBA" id="ARBA00006432"/>
    </source>
</evidence>
<dbReference type="GO" id="GO:0005783">
    <property type="term" value="C:endoplasmic reticulum"/>
    <property type="evidence" value="ECO:0007669"/>
    <property type="project" value="TreeGrafter"/>
</dbReference>
<keyword evidence="20" id="KW-1185">Reference proteome</keyword>
<evidence type="ECO:0000256" key="5">
    <source>
        <dbReference type="ARBA" id="ARBA00022787"/>
    </source>
</evidence>
<evidence type="ECO:0000256" key="16">
    <source>
        <dbReference type="ARBA" id="ARBA00032120"/>
    </source>
</evidence>
<comment type="similarity">
    <text evidence="2">Belongs to the ATP-dependent AMP-binding enzyme family.</text>
</comment>
<evidence type="ECO:0000313" key="20">
    <source>
        <dbReference type="Proteomes" id="UP001214576"/>
    </source>
</evidence>
<feature type="domain" description="AMP-dependent synthetase/ligase" evidence="18">
    <location>
        <begin position="200"/>
        <end position="607"/>
    </location>
</feature>
<dbReference type="AlphaFoldDB" id="A0AAD4YB20"/>
<dbReference type="Gene3D" id="3.40.50.12780">
    <property type="entry name" value="N-terminal domain of ligase-like"/>
    <property type="match status" value="1"/>
</dbReference>
<keyword evidence="6" id="KW-0443">Lipid metabolism</keyword>
<evidence type="ECO:0000256" key="10">
    <source>
        <dbReference type="ARBA" id="ARBA00024495"/>
    </source>
</evidence>
<evidence type="ECO:0000256" key="8">
    <source>
        <dbReference type="ARBA" id="ARBA00024469"/>
    </source>
</evidence>
<dbReference type="InterPro" id="IPR042099">
    <property type="entry name" value="ANL_N_sf"/>
</dbReference>
<dbReference type="EC" id="6.2.1.3" evidence="15"/>
<comment type="caution">
    <text evidence="19">The sequence shown here is derived from an EMBL/GenBank/DDBJ whole genome shotgun (WGS) entry which is preliminary data.</text>
</comment>
<dbReference type="CDD" id="cd05927">
    <property type="entry name" value="LC-FACS_euk"/>
    <property type="match status" value="1"/>
</dbReference>
<dbReference type="EC" id="6.2.1.15" evidence="14"/>
<evidence type="ECO:0000256" key="6">
    <source>
        <dbReference type="ARBA" id="ARBA00022832"/>
    </source>
</evidence>
<evidence type="ECO:0000256" key="17">
    <source>
        <dbReference type="ARBA" id="ARBA00049139"/>
    </source>
</evidence>
<keyword evidence="7" id="KW-0067">ATP-binding</keyword>
<dbReference type="PANTHER" id="PTHR43272">
    <property type="entry name" value="LONG-CHAIN-FATTY-ACID--COA LIGASE"/>
    <property type="match status" value="1"/>
</dbReference>
<protein>
    <recommendedName>
        <fullName evidence="16">Arachidonate--CoA ligase</fullName>
        <ecNumber evidence="14">6.2.1.15</ecNumber>
        <ecNumber evidence="15">6.2.1.3</ecNumber>
    </recommendedName>
</protein>
<dbReference type="GO" id="GO:0005524">
    <property type="term" value="F:ATP binding"/>
    <property type="evidence" value="ECO:0007669"/>
    <property type="project" value="UniProtKB-KW"/>
</dbReference>
<comment type="catalytic activity">
    <reaction evidence="8">
        <text>5-hydroxy-(6E,8Z,11Z,14Z)-eicosatetraenoate + ATP + CoA = 5-hydroxy-(6E,8Z,11Z,14Z)-eicosatetraenoyl-CoA + AMP + diphosphate</text>
        <dbReference type="Rhea" id="RHEA:52108"/>
        <dbReference type="ChEBI" id="CHEBI:30616"/>
        <dbReference type="ChEBI" id="CHEBI:33019"/>
        <dbReference type="ChEBI" id="CHEBI:57287"/>
        <dbReference type="ChEBI" id="CHEBI:65341"/>
        <dbReference type="ChEBI" id="CHEBI:136407"/>
        <dbReference type="ChEBI" id="CHEBI:456215"/>
    </reaction>
    <physiologicalReaction direction="left-to-right" evidence="8">
        <dbReference type="Rhea" id="RHEA:52109"/>
    </physiologicalReaction>
</comment>
<comment type="catalytic activity">
    <reaction evidence="12">
        <text>(5Z,8Z,11Z,14Z)-eicosatetraenoate + ATP + CoA = (5Z,8Z,11Z,14Z)-eicosatetraenoyl-CoA + AMP + diphosphate</text>
        <dbReference type="Rhea" id="RHEA:19713"/>
        <dbReference type="ChEBI" id="CHEBI:30616"/>
        <dbReference type="ChEBI" id="CHEBI:32395"/>
        <dbReference type="ChEBI" id="CHEBI:33019"/>
        <dbReference type="ChEBI" id="CHEBI:57287"/>
        <dbReference type="ChEBI" id="CHEBI:57368"/>
        <dbReference type="ChEBI" id="CHEBI:456215"/>
        <dbReference type="EC" id="6.2.1.15"/>
    </reaction>
    <physiologicalReaction direction="left-to-right" evidence="12">
        <dbReference type="Rhea" id="RHEA:19714"/>
    </physiologicalReaction>
</comment>
<evidence type="ECO:0000259" key="18">
    <source>
        <dbReference type="Pfam" id="PF00501"/>
    </source>
</evidence>